<feature type="domain" description="DDE" evidence="1">
    <location>
        <begin position="2"/>
        <end position="88"/>
    </location>
</feature>
<accession>A0ABV5JE80</accession>
<evidence type="ECO:0000313" key="3">
    <source>
        <dbReference type="Proteomes" id="UP001589683"/>
    </source>
</evidence>
<keyword evidence="3" id="KW-1185">Reference proteome</keyword>
<dbReference type="InterPro" id="IPR032874">
    <property type="entry name" value="DDE_dom"/>
</dbReference>
<dbReference type="RefSeq" id="WP_247079635.1">
    <property type="nucleotide sequence ID" value="NZ_JAGFNU010000008.1"/>
</dbReference>
<proteinExistence type="predicted"/>
<dbReference type="Pfam" id="PF13610">
    <property type="entry name" value="DDE_Tnp_IS240"/>
    <property type="match status" value="1"/>
</dbReference>
<sequence>MDLNGCFIDFLLTRYRDTKAAKAFLKKLIESVLPDRPTMIVTDKADAYIKVIQGLNQIHDPHFDSISYVDQKYQNNRIESNHAAFKRFI</sequence>
<dbReference type="EMBL" id="JBHMEA010000026">
    <property type="protein sequence ID" value="MFB9231750.1"/>
    <property type="molecule type" value="Genomic_DNA"/>
</dbReference>
<evidence type="ECO:0000313" key="2">
    <source>
        <dbReference type="EMBL" id="MFB9231750.1"/>
    </source>
</evidence>
<evidence type="ECO:0000259" key="1">
    <source>
        <dbReference type="Pfam" id="PF13610"/>
    </source>
</evidence>
<comment type="caution">
    <text evidence="2">The sequence shown here is derived from an EMBL/GenBank/DDBJ whole genome shotgun (WGS) entry which is preliminary data.</text>
</comment>
<organism evidence="2 3">
    <name type="scientific">Pseudohalocynthiibacter aestuariivivens</name>
    <dbReference type="NCBI Taxonomy" id="1591409"/>
    <lineage>
        <taxon>Bacteria</taxon>
        <taxon>Pseudomonadati</taxon>
        <taxon>Pseudomonadota</taxon>
        <taxon>Alphaproteobacteria</taxon>
        <taxon>Rhodobacterales</taxon>
        <taxon>Paracoccaceae</taxon>
        <taxon>Pseudohalocynthiibacter</taxon>
    </lineage>
</organism>
<dbReference type="Proteomes" id="UP001589683">
    <property type="component" value="Unassembled WGS sequence"/>
</dbReference>
<protein>
    <submittedName>
        <fullName evidence="2">DDE-type integrase/transposase/recombinase</fullName>
    </submittedName>
</protein>
<name>A0ABV5JE80_9RHOB</name>
<reference evidence="2 3" key="1">
    <citation type="submission" date="2024-09" db="EMBL/GenBank/DDBJ databases">
        <authorList>
            <person name="Sun Q."/>
            <person name="Mori K."/>
        </authorList>
    </citation>
    <scope>NUCLEOTIDE SEQUENCE [LARGE SCALE GENOMIC DNA]</scope>
    <source>
        <strain evidence="2 3">CECT 8726</strain>
    </source>
</reference>
<gene>
    <name evidence="2" type="ORF">ACFFUT_08130</name>
</gene>